<dbReference type="Proteomes" id="UP000654075">
    <property type="component" value="Unassembled WGS sequence"/>
</dbReference>
<feature type="signal peptide" evidence="1">
    <location>
        <begin position="1"/>
        <end position="30"/>
    </location>
</feature>
<protein>
    <recommendedName>
        <fullName evidence="2">Methyltransferase FkbM domain-containing protein</fullName>
    </recommendedName>
</protein>
<dbReference type="InterPro" id="IPR029063">
    <property type="entry name" value="SAM-dependent_MTases_sf"/>
</dbReference>
<feature type="chain" id="PRO_5032730882" description="Methyltransferase FkbM domain-containing protein" evidence="1">
    <location>
        <begin position="31"/>
        <end position="368"/>
    </location>
</feature>
<evidence type="ECO:0000259" key="2">
    <source>
        <dbReference type="Pfam" id="PF05050"/>
    </source>
</evidence>
<comment type="caution">
    <text evidence="3">The sequence shown here is derived from an EMBL/GenBank/DDBJ whole genome shotgun (WGS) entry which is preliminary data.</text>
</comment>
<organism evidence="3 4">
    <name type="scientific">Polarella glacialis</name>
    <name type="common">Dinoflagellate</name>
    <dbReference type="NCBI Taxonomy" id="89957"/>
    <lineage>
        <taxon>Eukaryota</taxon>
        <taxon>Sar</taxon>
        <taxon>Alveolata</taxon>
        <taxon>Dinophyceae</taxon>
        <taxon>Suessiales</taxon>
        <taxon>Suessiaceae</taxon>
        <taxon>Polarella</taxon>
    </lineage>
</organism>
<dbReference type="Pfam" id="PF05050">
    <property type="entry name" value="Methyltransf_21"/>
    <property type="match status" value="1"/>
</dbReference>
<accession>A0A813EFR7</accession>
<dbReference type="Gene3D" id="3.40.50.150">
    <property type="entry name" value="Vaccinia Virus protein VP39"/>
    <property type="match status" value="1"/>
</dbReference>
<keyword evidence="1" id="KW-0732">Signal</keyword>
<name>A0A813EFR7_POLGL</name>
<dbReference type="NCBIfam" id="TIGR01444">
    <property type="entry name" value="fkbM_fam"/>
    <property type="match status" value="1"/>
</dbReference>
<gene>
    <name evidence="3" type="ORF">PGLA1383_LOCUS19288</name>
</gene>
<evidence type="ECO:0000313" key="4">
    <source>
        <dbReference type="Proteomes" id="UP000654075"/>
    </source>
</evidence>
<dbReference type="PANTHER" id="PTHR34203:SF15">
    <property type="entry name" value="SLL1173 PROTEIN"/>
    <property type="match status" value="1"/>
</dbReference>
<dbReference type="EMBL" id="CAJNNV010012682">
    <property type="protein sequence ID" value="CAE8600989.1"/>
    <property type="molecule type" value="Genomic_DNA"/>
</dbReference>
<dbReference type="PANTHER" id="PTHR34203">
    <property type="entry name" value="METHYLTRANSFERASE, FKBM FAMILY PROTEIN"/>
    <property type="match status" value="1"/>
</dbReference>
<proteinExistence type="predicted"/>
<feature type="domain" description="Methyltransferase FkbM" evidence="2">
    <location>
        <begin position="186"/>
        <end position="353"/>
    </location>
</feature>
<sequence>MYREAAAWMARQLCGVVCVLRACACVTALAQNPRRFGNCWGYNSTQFRHACCNGDKQHQCFDFMYSREECCRSGRILMEPLVGYPLPESRLPATWPWQEQRHPAFDSVQVAWERMMTLGDRWVEYDTTCQASSTHSVLSAEITLADWRLAAGHSRHDLCHPLNDNYGILRWDALRHSIEQTGWIIDVGGHVGDSAVVFAGAYPQAQILVLEPNPLNYRILLHNLRRNNLTDRIWPVQMALAEGGVDITITPCGYGGYSTTQPGASFCATDVTATHSGDFATGEQSIWGVHRVKSVSLAQVLQHLNTSQLLALKIDCEGCEHQLLDSPAWQHLRRSIHKVVGEVHSTNAGDNVDCFSMAEFEEAHARFK</sequence>
<reference evidence="3" key="1">
    <citation type="submission" date="2021-02" db="EMBL/GenBank/DDBJ databases">
        <authorList>
            <person name="Dougan E. K."/>
            <person name="Rhodes N."/>
            <person name="Thang M."/>
            <person name="Chan C."/>
        </authorList>
    </citation>
    <scope>NUCLEOTIDE SEQUENCE</scope>
</reference>
<dbReference type="InterPro" id="IPR052514">
    <property type="entry name" value="SAM-dependent_MTase"/>
</dbReference>
<dbReference type="InterPro" id="IPR006342">
    <property type="entry name" value="FkbM_mtfrase"/>
</dbReference>
<dbReference type="OrthoDB" id="5835829at2759"/>
<evidence type="ECO:0000313" key="3">
    <source>
        <dbReference type="EMBL" id="CAE8600989.1"/>
    </source>
</evidence>
<keyword evidence="4" id="KW-1185">Reference proteome</keyword>
<dbReference type="SUPFAM" id="SSF53335">
    <property type="entry name" value="S-adenosyl-L-methionine-dependent methyltransferases"/>
    <property type="match status" value="1"/>
</dbReference>
<evidence type="ECO:0000256" key="1">
    <source>
        <dbReference type="SAM" id="SignalP"/>
    </source>
</evidence>
<dbReference type="AlphaFoldDB" id="A0A813EFR7"/>